<evidence type="ECO:0000256" key="5">
    <source>
        <dbReference type="ARBA" id="ARBA00017477"/>
    </source>
</evidence>
<dbReference type="InterPro" id="IPR039657">
    <property type="entry name" value="Dimethylallyltransferase"/>
</dbReference>
<evidence type="ECO:0000256" key="8">
    <source>
        <dbReference type="ARBA" id="ARBA00022741"/>
    </source>
</evidence>
<evidence type="ECO:0000256" key="1">
    <source>
        <dbReference type="ARBA" id="ARBA00001946"/>
    </source>
</evidence>
<evidence type="ECO:0000256" key="3">
    <source>
        <dbReference type="ARBA" id="ARBA00005842"/>
    </source>
</evidence>
<comment type="cofactor">
    <cofactor evidence="1">
        <name>Mg(2+)</name>
        <dbReference type="ChEBI" id="CHEBI:18420"/>
    </cofactor>
</comment>
<evidence type="ECO:0000313" key="15">
    <source>
        <dbReference type="EMBL" id="PZP51215.1"/>
    </source>
</evidence>
<dbReference type="Proteomes" id="UP000249645">
    <property type="component" value="Unassembled WGS sequence"/>
</dbReference>
<comment type="catalytic activity">
    <reaction evidence="11 12">
        <text>adenosine(37) in tRNA + dimethylallyl diphosphate = N(6)-dimethylallyladenosine(37) in tRNA + diphosphate</text>
        <dbReference type="Rhea" id="RHEA:26482"/>
        <dbReference type="Rhea" id="RHEA-COMP:10162"/>
        <dbReference type="Rhea" id="RHEA-COMP:10375"/>
        <dbReference type="ChEBI" id="CHEBI:33019"/>
        <dbReference type="ChEBI" id="CHEBI:57623"/>
        <dbReference type="ChEBI" id="CHEBI:74411"/>
        <dbReference type="ChEBI" id="CHEBI:74415"/>
        <dbReference type="EC" id="2.5.1.75"/>
    </reaction>
</comment>
<proteinExistence type="inferred from homology"/>
<dbReference type="PANTHER" id="PTHR11088:SF60">
    <property type="entry name" value="TRNA DIMETHYLALLYLTRANSFERASE"/>
    <property type="match status" value="1"/>
</dbReference>
<organism evidence="15 16">
    <name type="scientific">Pseudopedobacter saltans</name>
    <dbReference type="NCBI Taxonomy" id="151895"/>
    <lineage>
        <taxon>Bacteria</taxon>
        <taxon>Pseudomonadati</taxon>
        <taxon>Bacteroidota</taxon>
        <taxon>Sphingobacteriia</taxon>
        <taxon>Sphingobacteriales</taxon>
        <taxon>Sphingobacteriaceae</taxon>
        <taxon>Pseudopedobacter</taxon>
    </lineage>
</organism>
<dbReference type="EMBL" id="QFOI01000038">
    <property type="protein sequence ID" value="PZP51215.1"/>
    <property type="molecule type" value="Genomic_DNA"/>
</dbReference>
<evidence type="ECO:0000256" key="6">
    <source>
        <dbReference type="ARBA" id="ARBA00022679"/>
    </source>
</evidence>
<dbReference type="GO" id="GO:0005524">
    <property type="term" value="F:ATP binding"/>
    <property type="evidence" value="ECO:0007669"/>
    <property type="project" value="UniProtKB-KW"/>
</dbReference>
<evidence type="ECO:0000256" key="9">
    <source>
        <dbReference type="ARBA" id="ARBA00022840"/>
    </source>
</evidence>
<dbReference type="InterPro" id="IPR018022">
    <property type="entry name" value="IPT"/>
</dbReference>
<reference evidence="15 16" key="1">
    <citation type="submission" date="2017-11" db="EMBL/GenBank/DDBJ databases">
        <title>Infants hospitalized years apart are colonized by the same room-sourced microbial strains.</title>
        <authorList>
            <person name="Brooks B."/>
            <person name="Olm M.R."/>
            <person name="Firek B.A."/>
            <person name="Baker R."/>
            <person name="Thomas B.C."/>
            <person name="Morowitz M.J."/>
            <person name="Banfield J.F."/>
        </authorList>
    </citation>
    <scope>NUCLEOTIDE SEQUENCE [LARGE SCALE GENOMIC DNA]</scope>
    <source>
        <strain evidence="15">S2_009_000_R2_76</strain>
    </source>
</reference>
<evidence type="ECO:0000313" key="16">
    <source>
        <dbReference type="Proteomes" id="UP000249645"/>
    </source>
</evidence>
<dbReference type="PANTHER" id="PTHR11088">
    <property type="entry name" value="TRNA DIMETHYLALLYLTRANSFERASE"/>
    <property type="match status" value="1"/>
</dbReference>
<accession>A0A2W5F566</accession>
<evidence type="ECO:0000256" key="12">
    <source>
        <dbReference type="RuleBase" id="RU003783"/>
    </source>
</evidence>
<dbReference type="InterPro" id="IPR027417">
    <property type="entry name" value="P-loop_NTPase"/>
</dbReference>
<evidence type="ECO:0000256" key="11">
    <source>
        <dbReference type="ARBA" id="ARBA00049563"/>
    </source>
</evidence>
<evidence type="ECO:0000256" key="13">
    <source>
        <dbReference type="RuleBase" id="RU003784"/>
    </source>
</evidence>
<dbReference type="NCBIfam" id="TIGR00174">
    <property type="entry name" value="miaA"/>
    <property type="match status" value="1"/>
</dbReference>
<dbReference type="AlphaFoldDB" id="A0A2W5F566"/>
<dbReference type="Gene3D" id="3.40.50.300">
    <property type="entry name" value="P-loop containing nucleotide triphosphate hydrolases"/>
    <property type="match status" value="1"/>
</dbReference>
<comment type="caution">
    <text evidence="15">The sequence shown here is derived from an EMBL/GenBank/DDBJ whole genome shotgun (WGS) entry which is preliminary data.</text>
</comment>
<keyword evidence="6 14" id="KW-0808">Transferase</keyword>
<comment type="function">
    <text evidence="2 13">Catalyzes the transfer of a dimethylallyl group onto the adenine at position 37 in tRNAs that read codons beginning with uridine, leading to the formation of N6-(dimethylallyl)adenosine (i(6)A).</text>
</comment>
<sequence>MDNYSKKELIVIAGPTASGKTALSVELAQKLNTAILSADSRQCFKEMNIGVAKPTVEEIQGVPHFFIDSHSIQEDVNAGMYEQYGLSVLEDIFKEKNKAILVGGTGLYIKALCEGLDNMPTISKEIRENIIAQYNENGLSWLQQQVEQKDPQYWNTTDEKENPQRLMRALEIVQTTGKSILNFRSNTEKKRNFDIKKYAIEWPREILYERINQRVD</sequence>
<evidence type="ECO:0000256" key="14">
    <source>
        <dbReference type="RuleBase" id="RU003785"/>
    </source>
</evidence>
<gene>
    <name evidence="15" type="primary">miaA</name>
    <name evidence="15" type="ORF">DI598_03725</name>
</gene>
<evidence type="ECO:0000256" key="4">
    <source>
        <dbReference type="ARBA" id="ARBA00012665"/>
    </source>
</evidence>
<comment type="similarity">
    <text evidence="3 14">Belongs to the IPP transferase family.</text>
</comment>
<evidence type="ECO:0000256" key="10">
    <source>
        <dbReference type="ARBA" id="ARBA00022842"/>
    </source>
</evidence>
<feature type="non-terminal residue" evidence="15">
    <location>
        <position position="216"/>
    </location>
</feature>
<dbReference type="Pfam" id="PF01715">
    <property type="entry name" value="IPPT"/>
    <property type="match status" value="1"/>
</dbReference>
<evidence type="ECO:0000256" key="7">
    <source>
        <dbReference type="ARBA" id="ARBA00022694"/>
    </source>
</evidence>
<keyword evidence="8 14" id="KW-0547">Nucleotide-binding</keyword>
<dbReference type="Gene3D" id="1.10.20.140">
    <property type="match status" value="1"/>
</dbReference>
<keyword evidence="7 12" id="KW-0819">tRNA processing</keyword>
<dbReference type="SUPFAM" id="SSF52540">
    <property type="entry name" value="P-loop containing nucleoside triphosphate hydrolases"/>
    <property type="match status" value="1"/>
</dbReference>
<dbReference type="EC" id="2.5.1.75" evidence="4 12"/>
<protein>
    <recommendedName>
        <fullName evidence="5 12">tRNA dimethylallyltransferase</fullName>
        <ecNumber evidence="4 12">2.5.1.75</ecNumber>
    </recommendedName>
</protein>
<keyword evidence="9 14" id="KW-0067">ATP-binding</keyword>
<keyword evidence="10" id="KW-0460">Magnesium</keyword>
<evidence type="ECO:0000256" key="2">
    <source>
        <dbReference type="ARBA" id="ARBA00003213"/>
    </source>
</evidence>
<dbReference type="GO" id="GO:0006400">
    <property type="term" value="P:tRNA modification"/>
    <property type="evidence" value="ECO:0007669"/>
    <property type="project" value="TreeGrafter"/>
</dbReference>
<dbReference type="GO" id="GO:0052381">
    <property type="term" value="F:tRNA dimethylallyltransferase activity"/>
    <property type="evidence" value="ECO:0007669"/>
    <property type="project" value="UniProtKB-EC"/>
</dbReference>
<name>A0A2W5F566_9SPHI</name>